<dbReference type="KEGG" id="sfug:CNQ36_10405"/>
<feature type="region of interest" description="Disordered" evidence="1">
    <location>
        <begin position="299"/>
        <end position="318"/>
    </location>
</feature>
<reference evidence="2 3" key="1">
    <citation type="submission" date="2017-09" db="EMBL/GenBank/DDBJ databases">
        <authorList>
            <person name="Zhang H."/>
            <person name="Hu S."/>
            <person name="Xu J."/>
            <person name="He Z."/>
        </authorList>
    </citation>
    <scope>NUCLEOTIDE SEQUENCE [LARGE SCALE GENOMIC DNA]</scope>
    <source>
        <strain evidence="2 3">TXX3120</strain>
    </source>
</reference>
<dbReference type="EMBL" id="CP023407">
    <property type="protein sequence ID" value="AYL35818.1"/>
    <property type="molecule type" value="Genomic_DNA"/>
</dbReference>
<organism evidence="2 3">
    <name type="scientific">Streptomyces fungicidicus</name>
    <dbReference type="NCBI Taxonomy" id="68203"/>
    <lineage>
        <taxon>Bacteria</taxon>
        <taxon>Bacillati</taxon>
        <taxon>Actinomycetota</taxon>
        <taxon>Actinomycetes</taxon>
        <taxon>Kitasatosporales</taxon>
        <taxon>Streptomycetaceae</taxon>
        <taxon>Streptomyces</taxon>
    </lineage>
</organism>
<gene>
    <name evidence="2" type="ORF">CNQ36_10405</name>
</gene>
<proteinExistence type="predicted"/>
<protein>
    <submittedName>
        <fullName evidence="2">Uncharacterized protein</fullName>
    </submittedName>
</protein>
<evidence type="ECO:0000256" key="1">
    <source>
        <dbReference type="SAM" id="MobiDB-lite"/>
    </source>
</evidence>
<sequence>MVVSTAQDFVTTSAEADRQLHYWLGKMKRYDTSALDKGRNEIAEGVTLDHDAAAGRHGSYSRWRLRENRPDNQGTWQSTVVVRSDNGKDSRRTWLQVDIEHQPAPGQAHIRANTPGIAKLLLDAVPAQDGLAEVGTVPKFIEQDDVEEVIEELCEQDRRLPVVVASVPYGQDAEAWTKRVVEPVFRHLSGLAVMYVLRPEAQQSFNAALEHHPVFGGGVRTYLPGVDPAWQPDAQRHPVMSRSTIEANVGRAAAILASLPQRLALSHPLPEPLDTLPFQRSRPRPVVDTSSLEELRKELRKVDTQRQEAEQREESKDQQIREFRLRVKEADDRDFEQIVENDQLYRDFQDAHRKVRFLQKKLEEAGLHALAHTPPPEPEDQPATFAEILDRMDEFTYLRFTGNPKKTKDLDAQCIVNWVTVAWDALHTLNDYAAASAAGTTGGDFRHWCDNLPDGASNRFPSAKVKMKESETVGNNAKWRRQRTFPVPTSVAKEGKLFMQAHLRIGGGNTVSPRLYFHDDGVGTGLVYVGYIGEHPDNTQT</sequence>
<dbReference type="Proteomes" id="UP000282170">
    <property type="component" value="Chromosome"/>
</dbReference>
<name>A0A494V151_9ACTN</name>
<evidence type="ECO:0000313" key="3">
    <source>
        <dbReference type="Proteomes" id="UP000282170"/>
    </source>
</evidence>
<accession>A0A494V151</accession>
<keyword evidence="3" id="KW-1185">Reference proteome</keyword>
<dbReference type="AlphaFoldDB" id="A0A494V151"/>
<evidence type="ECO:0000313" key="2">
    <source>
        <dbReference type="EMBL" id="AYL35818.1"/>
    </source>
</evidence>